<sequence>MKIKFSFRANEEFLDSAKFYEGRVVGLGKRFKKEIRKQVDLIQTHPKSAPLKYKDIRVLAIKTFPFTIHYKIEKEFIVIVAIFHTSQNPDKLG</sequence>
<organism evidence="3 5">
    <name type="scientific">Kaistella antarctica</name>
    <dbReference type="NCBI Taxonomy" id="266748"/>
    <lineage>
        <taxon>Bacteria</taxon>
        <taxon>Pseudomonadati</taxon>
        <taxon>Bacteroidota</taxon>
        <taxon>Flavobacteriia</taxon>
        <taxon>Flavobacteriales</taxon>
        <taxon>Weeksellaceae</taxon>
        <taxon>Chryseobacterium group</taxon>
        <taxon>Kaistella</taxon>
    </lineage>
</organism>
<gene>
    <name evidence="2" type="ORF">HY04_09690</name>
    <name evidence="3" type="ORF">NCTC13489_01619</name>
</gene>
<dbReference type="STRING" id="266748.HY04_09690"/>
<accession>A0A3S4YTA8</accession>
<dbReference type="AlphaFoldDB" id="A0A3S4YTA8"/>
<evidence type="ECO:0000313" key="2">
    <source>
        <dbReference type="EMBL" id="KEY18739.1"/>
    </source>
</evidence>
<dbReference type="Proteomes" id="UP000028349">
    <property type="component" value="Unassembled WGS sequence"/>
</dbReference>
<reference evidence="2 4" key="1">
    <citation type="submission" date="2014-07" db="EMBL/GenBank/DDBJ databases">
        <authorList>
            <person name="Pisani N.G."/>
            <person name="Newman J.D."/>
        </authorList>
    </citation>
    <scope>NUCLEOTIDE SEQUENCE [LARGE SCALE GENOMIC DNA]</scope>
    <source>
        <strain evidence="2 4">LMG 24720</strain>
    </source>
</reference>
<evidence type="ECO:0000313" key="4">
    <source>
        <dbReference type="Proteomes" id="UP000028349"/>
    </source>
</evidence>
<dbReference type="Gene3D" id="3.30.2310.20">
    <property type="entry name" value="RelE-like"/>
    <property type="match status" value="1"/>
</dbReference>
<reference evidence="3 5" key="2">
    <citation type="submission" date="2018-12" db="EMBL/GenBank/DDBJ databases">
        <authorList>
            <consortium name="Pathogen Informatics"/>
        </authorList>
    </citation>
    <scope>NUCLEOTIDE SEQUENCE [LARGE SCALE GENOMIC DNA]</scope>
    <source>
        <strain evidence="3 5">NCTC13489</strain>
    </source>
</reference>
<dbReference type="KEGG" id="cant:NCTC13489_01619"/>
<dbReference type="InterPro" id="IPR007712">
    <property type="entry name" value="RelE/ParE_toxin"/>
</dbReference>
<evidence type="ECO:0000313" key="5">
    <source>
        <dbReference type="Proteomes" id="UP000270036"/>
    </source>
</evidence>
<keyword evidence="1" id="KW-1277">Toxin-antitoxin system</keyword>
<dbReference type="Proteomes" id="UP000270036">
    <property type="component" value="Chromosome"/>
</dbReference>
<proteinExistence type="predicted"/>
<name>A0A3S4YTA8_9FLAO</name>
<dbReference type="Pfam" id="PF05016">
    <property type="entry name" value="ParE_toxin"/>
    <property type="match status" value="1"/>
</dbReference>
<dbReference type="InterPro" id="IPR035093">
    <property type="entry name" value="RelE/ParE_toxin_dom_sf"/>
</dbReference>
<dbReference type="RefSeq" id="WP_034719242.1">
    <property type="nucleotide sequence ID" value="NZ_FOIX01000004.1"/>
</dbReference>
<protein>
    <submittedName>
        <fullName evidence="3">Plasmid stabilisation system protein</fullName>
    </submittedName>
</protein>
<dbReference type="EMBL" id="JPEP01000002">
    <property type="protein sequence ID" value="KEY18739.1"/>
    <property type="molecule type" value="Genomic_DNA"/>
</dbReference>
<evidence type="ECO:0000313" key="3">
    <source>
        <dbReference type="EMBL" id="VEH99615.1"/>
    </source>
</evidence>
<evidence type="ECO:0000256" key="1">
    <source>
        <dbReference type="ARBA" id="ARBA00022649"/>
    </source>
</evidence>
<keyword evidence="4" id="KW-1185">Reference proteome</keyword>
<dbReference type="EMBL" id="LR134441">
    <property type="protein sequence ID" value="VEH99615.1"/>
    <property type="molecule type" value="Genomic_DNA"/>
</dbReference>